<keyword evidence="2" id="KW-1185">Reference proteome</keyword>
<dbReference type="AlphaFoldDB" id="A0A0K6ILM1"/>
<accession>A0A0K6ILM1</accession>
<reference evidence="2" key="1">
    <citation type="submission" date="2015-08" db="EMBL/GenBank/DDBJ databases">
        <authorList>
            <person name="Varghese N."/>
        </authorList>
    </citation>
    <scope>NUCLEOTIDE SEQUENCE [LARGE SCALE GENOMIC DNA]</scope>
    <source>
        <strain evidence="2">JCM 18476</strain>
    </source>
</reference>
<organism evidence="1 2">
    <name type="scientific">Marinomonas fungiae</name>
    <dbReference type="NCBI Taxonomy" id="1137284"/>
    <lineage>
        <taxon>Bacteria</taxon>
        <taxon>Pseudomonadati</taxon>
        <taxon>Pseudomonadota</taxon>
        <taxon>Gammaproteobacteria</taxon>
        <taxon>Oceanospirillales</taxon>
        <taxon>Oceanospirillaceae</taxon>
        <taxon>Marinomonas</taxon>
    </lineage>
</organism>
<dbReference type="STRING" id="1137284.GCA_001418205_01848"/>
<protein>
    <submittedName>
        <fullName evidence="1">Uncharacterized protein</fullName>
    </submittedName>
</protein>
<evidence type="ECO:0000313" key="1">
    <source>
        <dbReference type="EMBL" id="CUB03989.1"/>
    </source>
</evidence>
<dbReference type="RefSeq" id="WP_055462949.1">
    <property type="nucleotide sequence ID" value="NZ_CYHG01000005.1"/>
</dbReference>
<proteinExistence type="predicted"/>
<dbReference type="EMBL" id="CYHG01000005">
    <property type="protein sequence ID" value="CUB03989.1"/>
    <property type="molecule type" value="Genomic_DNA"/>
</dbReference>
<dbReference type="Proteomes" id="UP000182769">
    <property type="component" value="Unassembled WGS sequence"/>
</dbReference>
<evidence type="ECO:0000313" key="2">
    <source>
        <dbReference type="Proteomes" id="UP000182769"/>
    </source>
</evidence>
<dbReference type="OrthoDB" id="9814075at2"/>
<name>A0A0K6ILM1_9GAMM</name>
<sequence>MIHTLLVTLLIPLIMLFSVSVKAVDSTEHSLLKGGLLESVYEVPTAEVAPDIDHAIAFTSQSASCEPNRSKIIWVDESHPINNVSSWFCRGPPKI</sequence>
<gene>
    <name evidence="1" type="ORF">Ga0061065_10581</name>
</gene>